<dbReference type="EMBL" id="SJXE01000001">
    <property type="protein sequence ID" value="TCI05432.1"/>
    <property type="molecule type" value="Genomic_DNA"/>
</dbReference>
<keyword evidence="2" id="KW-0472">Membrane</keyword>
<dbReference type="PANTHER" id="PTHR46401">
    <property type="entry name" value="GLYCOSYLTRANSFERASE WBBK-RELATED"/>
    <property type="match status" value="1"/>
</dbReference>
<dbReference type="Gene3D" id="3.40.50.2000">
    <property type="entry name" value="Glycogen Phosphorylase B"/>
    <property type="match status" value="2"/>
</dbReference>
<dbReference type="SUPFAM" id="SSF53756">
    <property type="entry name" value="UDP-Glycosyltransferase/glycogen phosphorylase"/>
    <property type="match status" value="1"/>
</dbReference>
<gene>
    <name evidence="4" type="ORF">EZV61_05640</name>
</gene>
<sequence>MNKIDFFIVHLFNDYSGSPRVLRDALDALPENDGDRFVFTSSHSGFLDGVNAKRVNIIYFRSDNRYLQLCYYLLSQLHLMLALFYFLLKSALKGHRRTLLVNTLLPFGAGIAGKLMASKTIYYIHESHISPVLLKRFLRTVVDFCASHVIFVSNYLLQSESLNRPYQKVVHNGLRSDFPVNPLIDLKRKHARKEIIFAGSLKDYKGIGELLALAKISADFSFIAALNCTEIELASFIHSHCIPPNLTLMARPENLEELFASSFAVLNLSLPEQWVETFGLSLLEGMTFGAPAIAPPVGGPTEFVDKTNGLLIDSRETEAISDFLNLLADDFSTWERYSVNAQKSAAHFSSYSFKLAISQYMSQQNLL</sequence>
<evidence type="ECO:0000313" key="4">
    <source>
        <dbReference type="EMBL" id="TCI05432.1"/>
    </source>
</evidence>
<protein>
    <submittedName>
        <fullName evidence="4">Glycosyltransferase</fullName>
    </submittedName>
</protein>
<dbReference type="Pfam" id="PF00534">
    <property type="entry name" value="Glycos_transf_1"/>
    <property type="match status" value="1"/>
</dbReference>
<comment type="caution">
    <text evidence="4">The sequence shown here is derived from an EMBL/GenBank/DDBJ whole genome shotgun (WGS) entry which is preliminary data.</text>
</comment>
<proteinExistence type="predicted"/>
<dbReference type="Proteomes" id="UP000292554">
    <property type="component" value="Unassembled WGS sequence"/>
</dbReference>
<feature type="domain" description="Glycosyl transferase family 1" evidence="3">
    <location>
        <begin position="188"/>
        <end position="343"/>
    </location>
</feature>
<dbReference type="RefSeq" id="WP_131414580.1">
    <property type="nucleotide sequence ID" value="NZ_SJXE01000001.1"/>
</dbReference>
<keyword evidence="5" id="KW-1185">Reference proteome</keyword>
<accession>A0ABY2AQY6</accession>
<reference evidence="4 5" key="1">
    <citation type="submission" date="2019-02" db="EMBL/GenBank/DDBJ databases">
        <title>Corallincola luteus sp. nov., a marine bacterium isolated from surface sediment of Bohai Sea in China.</title>
        <authorList>
            <person name="Ren Q."/>
        </authorList>
    </citation>
    <scope>NUCLEOTIDE SEQUENCE [LARGE SCALE GENOMIC DNA]</scope>
    <source>
        <strain evidence="4 5">DASS28</strain>
    </source>
</reference>
<evidence type="ECO:0000256" key="1">
    <source>
        <dbReference type="ARBA" id="ARBA00022679"/>
    </source>
</evidence>
<evidence type="ECO:0000259" key="3">
    <source>
        <dbReference type="Pfam" id="PF00534"/>
    </source>
</evidence>
<keyword evidence="2" id="KW-0812">Transmembrane</keyword>
<evidence type="ECO:0000313" key="5">
    <source>
        <dbReference type="Proteomes" id="UP000292554"/>
    </source>
</evidence>
<keyword evidence="2" id="KW-1133">Transmembrane helix</keyword>
<evidence type="ECO:0000256" key="2">
    <source>
        <dbReference type="SAM" id="Phobius"/>
    </source>
</evidence>
<dbReference type="InterPro" id="IPR001296">
    <property type="entry name" value="Glyco_trans_1"/>
</dbReference>
<keyword evidence="1" id="KW-0808">Transferase</keyword>
<feature type="transmembrane region" description="Helical" evidence="2">
    <location>
        <begin position="66"/>
        <end position="87"/>
    </location>
</feature>
<dbReference type="PANTHER" id="PTHR46401:SF2">
    <property type="entry name" value="GLYCOSYLTRANSFERASE WBBK-RELATED"/>
    <property type="match status" value="1"/>
</dbReference>
<organism evidence="4 5">
    <name type="scientific">Corallincola luteus</name>
    <dbReference type="NCBI Taxonomy" id="1775177"/>
    <lineage>
        <taxon>Bacteria</taxon>
        <taxon>Pseudomonadati</taxon>
        <taxon>Pseudomonadota</taxon>
        <taxon>Gammaproteobacteria</taxon>
        <taxon>Alteromonadales</taxon>
        <taxon>Psychromonadaceae</taxon>
        <taxon>Corallincola</taxon>
    </lineage>
</organism>
<name>A0ABY2AQY6_9GAMM</name>
<dbReference type="CDD" id="cd03801">
    <property type="entry name" value="GT4_PimA-like"/>
    <property type="match status" value="1"/>
</dbReference>